<dbReference type="GO" id="GO:0004190">
    <property type="term" value="F:aspartic-type endopeptidase activity"/>
    <property type="evidence" value="ECO:0007669"/>
    <property type="project" value="InterPro"/>
</dbReference>
<dbReference type="CDD" id="cd07557">
    <property type="entry name" value="trimeric_dUTPase"/>
    <property type="match status" value="1"/>
</dbReference>
<dbReference type="Gene3D" id="2.40.70.10">
    <property type="entry name" value="Acid Proteases"/>
    <property type="match status" value="1"/>
</dbReference>
<keyword evidence="2" id="KW-0808">Transferase</keyword>
<dbReference type="OrthoDB" id="9217944at2759"/>
<dbReference type="InterPro" id="IPR050195">
    <property type="entry name" value="Primate_lentivir_Gag_pol-like"/>
</dbReference>
<dbReference type="InterPro" id="IPR018061">
    <property type="entry name" value="Retropepsins"/>
</dbReference>
<dbReference type="PANTHER" id="PTHR40389">
    <property type="entry name" value="ENDOGENOUS RETROVIRUS GROUP K MEMBER 24 GAG POLYPROTEIN-RELATED"/>
    <property type="match status" value="1"/>
</dbReference>
<evidence type="ECO:0000256" key="2">
    <source>
        <dbReference type="ARBA" id="ARBA00022679"/>
    </source>
</evidence>
<evidence type="ECO:0000256" key="5">
    <source>
        <dbReference type="ARBA" id="ARBA00022918"/>
    </source>
</evidence>
<reference evidence="9 10" key="1">
    <citation type="submission" date="2018-07" db="EMBL/GenBank/DDBJ databases">
        <title>A high quality draft genome assembly of the barn swallow (H. rustica rustica).</title>
        <authorList>
            <person name="Formenti G."/>
            <person name="Chiara M."/>
            <person name="Poveda L."/>
            <person name="Francoijs K.-J."/>
            <person name="Bonisoli-Alquati A."/>
            <person name="Canova L."/>
            <person name="Gianfranceschi L."/>
            <person name="Horner D.S."/>
            <person name="Saino N."/>
        </authorList>
    </citation>
    <scope>NUCLEOTIDE SEQUENCE [LARGE SCALE GENOMIC DNA]</scope>
    <source>
        <strain evidence="9">Chelidonia</strain>
        <tissue evidence="9">Blood</tissue>
    </source>
</reference>
<dbReference type="EMBL" id="QRBI01000149">
    <property type="protein sequence ID" value="RMB99478.1"/>
    <property type="molecule type" value="Genomic_DNA"/>
</dbReference>
<dbReference type="GO" id="GO:0003676">
    <property type="term" value="F:nucleic acid binding"/>
    <property type="evidence" value="ECO:0007669"/>
    <property type="project" value="InterPro"/>
</dbReference>
<keyword evidence="3" id="KW-0548">Nucleotidyltransferase</keyword>
<dbReference type="Pfam" id="PF00075">
    <property type="entry name" value="RNase_H"/>
    <property type="match status" value="1"/>
</dbReference>
<organism evidence="9 10">
    <name type="scientific">Hirundo rustica rustica</name>
    <dbReference type="NCBI Taxonomy" id="333673"/>
    <lineage>
        <taxon>Eukaryota</taxon>
        <taxon>Metazoa</taxon>
        <taxon>Chordata</taxon>
        <taxon>Craniata</taxon>
        <taxon>Vertebrata</taxon>
        <taxon>Euteleostomi</taxon>
        <taxon>Archelosauria</taxon>
        <taxon>Archosauria</taxon>
        <taxon>Dinosauria</taxon>
        <taxon>Saurischia</taxon>
        <taxon>Theropoda</taxon>
        <taxon>Coelurosauria</taxon>
        <taxon>Aves</taxon>
        <taxon>Neognathae</taxon>
        <taxon>Neoaves</taxon>
        <taxon>Telluraves</taxon>
        <taxon>Australaves</taxon>
        <taxon>Passeriformes</taxon>
        <taxon>Sylvioidea</taxon>
        <taxon>Hirundinidae</taxon>
        <taxon>Hirundo</taxon>
    </lineage>
</organism>
<keyword evidence="5" id="KW-0695">RNA-directed DNA polymerase</keyword>
<dbReference type="CDD" id="cd05482">
    <property type="entry name" value="HIV_retropepsin_like"/>
    <property type="match status" value="1"/>
</dbReference>
<dbReference type="InterPro" id="IPR008919">
    <property type="entry name" value="Retrov_capsid_N"/>
</dbReference>
<dbReference type="InterPro" id="IPR002156">
    <property type="entry name" value="RNaseH_domain"/>
</dbReference>
<dbReference type="SUPFAM" id="SSF50630">
    <property type="entry name" value="Acid proteases"/>
    <property type="match status" value="1"/>
</dbReference>
<keyword evidence="1" id="KW-0645">Protease</keyword>
<sequence>MANLPTSCCCNCGTGGGDSEIDPTGKIRVHTPHDLKTILSQKAPEWITDSRILKYEITLINSENLTLTTSKALNPVQFLSGEPPQELEHDCLELLNFQTKVREDLETIPLPQGRKLFIDGSSRVIEGKRASGYAVIEGSTRDDMKTLEIGKLPGSWSAQLCEIYALKRGLDLLEGDRGTIYTDSKYAYGVAHTFGKIWEERGYLNSKGKDLAHKELRKAILTSVLKPLELAIVHCYSPIYDGENLESLIRVHTNVNPTCFDMARLSTCEEEGKQYWVAKNAATFKQRLTGECPIREWFCMEKVNGVKGVKDLLKEKPLTIKKMEIEEPLNKNLFIDLVERISHELNITNCWICGSTQMSDVWPWEGISLGPLDILRWKKIKQKPPHIGKRKREQWDLKSKVIGEECIRRVGKRYKNLCRTISGDSSGIWPRLKRDRRWDGRSPFGPPGQVATREQPGTGNEEERRRVSIPAAVWTLPPCQVTVRPRDRGQFWDEVKAKVEGLSGDADAGARLAVSDVQLVPSRVPASDPVGSTGQDRAGAAASSEGLQAFPVLQGATHNTYQPLAWQALSELHDAVGKYDLGSAEVMQVLRSFNASLLMPFDFRSLARALFPLVEYDFFENKWTQLAVRAVERNTTLGPGDPRRMVNIDMLMGTGNYTRAEGQAGYGPLVQEQCQQTGMAALVQTLQLATPQQPFATIIQGIDEPFLYFAGRLTAAVEKQVSDPAARKLMIQSVAQGNCNAACKRIIEALPGEPSMSDMVGACAKISPSSQQVLAVHTAVQPAVATIVQPTVTTAVQPTVPAAVHPAVAAAVQPAWVVPQGVQQQQWGARARKKQSAESVVIDSDKIHKVPLDAFGPLGDGMSAFLMGRSSATIQGIIVHLGLIDADFSGQIHAMVSTPTPPLTIPKGTRIAQLVPFKSSVSRTKDQSWGDGGFGSTGPPQVRWTAVLTKDRPETLCTVSMVGATPSEIHLRGLLDTGADVSILSLAAWPPQWPLTLANTWISGLGGTKQCYVSQNPVAITNPEGQTAIIWPHVTEIPQNLWGRDVLAAWGVRLGMDF</sequence>
<dbReference type="InterPro" id="IPR021109">
    <property type="entry name" value="Peptidase_aspartic_dom_sf"/>
</dbReference>
<dbReference type="PROSITE" id="PS50175">
    <property type="entry name" value="ASP_PROT_RETROV"/>
    <property type="match status" value="1"/>
</dbReference>
<dbReference type="Proteomes" id="UP000269221">
    <property type="component" value="Unassembled WGS sequence"/>
</dbReference>
<evidence type="ECO:0000259" key="7">
    <source>
        <dbReference type="PROSITE" id="PS50175"/>
    </source>
</evidence>
<proteinExistence type="predicted"/>
<dbReference type="SUPFAM" id="SSF47353">
    <property type="entry name" value="Retrovirus capsid dimerization domain-like"/>
    <property type="match status" value="1"/>
</dbReference>
<dbReference type="InterPro" id="IPR029054">
    <property type="entry name" value="dUTPase-like"/>
</dbReference>
<evidence type="ECO:0000259" key="8">
    <source>
        <dbReference type="PROSITE" id="PS50879"/>
    </source>
</evidence>
<dbReference type="InterPro" id="IPR001969">
    <property type="entry name" value="Aspartic_peptidase_AS"/>
</dbReference>
<dbReference type="SUPFAM" id="SSF51283">
    <property type="entry name" value="dUTPase-like"/>
    <property type="match status" value="1"/>
</dbReference>
<dbReference type="InterPro" id="IPR036397">
    <property type="entry name" value="RNaseH_sf"/>
</dbReference>
<gene>
    <name evidence="9" type="ORF">DUI87_24215</name>
</gene>
<dbReference type="Pfam" id="PF00692">
    <property type="entry name" value="dUTPase"/>
    <property type="match status" value="1"/>
</dbReference>
<keyword evidence="10" id="KW-1185">Reference proteome</keyword>
<dbReference type="Pfam" id="PF00077">
    <property type="entry name" value="RVP"/>
    <property type="match status" value="1"/>
</dbReference>
<dbReference type="InterPro" id="IPR012337">
    <property type="entry name" value="RNaseH-like_sf"/>
</dbReference>
<dbReference type="InterPro" id="IPR001995">
    <property type="entry name" value="Peptidase_A2_cat"/>
</dbReference>
<dbReference type="AlphaFoldDB" id="A0A3M0JF59"/>
<dbReference type="SUPFAM" id="SSF53098">
    <property type="entry name" value="Ribonuclease H-like"/>
    <property type="match status" value="1"/>
</dbReference>
<feature type="domain" description="RNase H type-1" evidence="8">
    <location>
        <begin position="110"/>
        <end position="254"/>
    </location>
</feature>
<dbReference type="SUPFAM" id="SSF47943">
    <property type="entry name" value="Retrovirus capsid protein, N-terminal core domain"/>
    <property type="match status" value="1"/>
</dbReference>
<dbReference type="InterPro" id="IPR036157">
    <property type="entry name" value="dUTPase-like_sf"/>
</dbReference>
<dbReference type="Gene3D" id="1.10.1200.30">
    <property type="match status" value="1"/>
</dbReference>
<dbReference type="InterPro" id="IPR008916">
    <property type="entry name" value="Retrov_capsid_C"/>
</dbReference>
<dbReference type="Gene3D" id="1.10.375.10">
    <property type="entry name" value="Human Immunodeficiency Virus Type 1 Capsid Protein"/>
    <property type="match status" value="1"/>
</dbReference>
<evidence type="ECO:0000313" key="10">
    <source>
        <dbReference type="Proteomes" id="UP000269221"/>
    </source>
</evidence>
<name>A0A3M0JF59_HIRRU</name>
<dbReference type="InterPro" id="IPR034170">
    <property type="entry name" value="Retropepsin-like_cat_dom"/>
</dbReference>
<dbReference type="InterPro" id="IPR045345">
    <property type="entry name" value="Gag_p24_C"/>
</dbReference>
<dbReference type="GO" id="GO:0006508">
    <property type="term" value="P:proteolysis"/>
    <property type="evidence" value="ECO:0007669"/>
    <property type="project" value="UniProtKB-KW"/>
</dbReference>
<keyword evidence="4" id="KW-0378">Hydrolase</keyword>
<dbReference type="PROSITE" id="PS00141">
    <property type="entry name" value="ASP_PROTEASE"/>
    <property type="match status" value="1"/>
</dbReference>
<dbReference type="Pfam" id="PF00607">
    <property type="entry name" value="Gag_p24"/>
    <property type="match status" value="1"/>
</dbReference>
<feature type="region of interest" description="Disordered" evidence="6">
    <location>
        <begin position="436"/>
        <end position="465"/>
    </location>
</feature>
<evidence type="ECO:0000256" key="3">
    <source>
        <dbReference type="ARBA" id="ARBA00022695"/>
    </source>
</evidence>
<dbReference type="Gene3D" id="2.70.40.10">
    <property type="match status" value="1"/>
</dbReference>
<evidence type="ECO:0000256" key="6">
    <source>
        <dbReference type="SAM" id="MobiDB-lite"/>
    </source>
</evidence>
<evidence type="ECO:0000256" key="1">
    <source>
        <dbReference type="ARBA" id="ARBA00022670"/>
    </source>
</evidence>
<accession>A0A3M0JF59</accession>
<dbReference type="Pfam" id="PF19317">
    <property type="entry name" value="Gag_p24_C"/>
    <property type="match status" value="1"/>
</dbReference>
<dbReference type="PROSITE" id="PS50879">
    <property type="entry name" value="RNASE_H_1"/>
    <property type="match status" value="1"/>
</dbReference>
<evidence type="ECO:0000313" key="9">
    <source>
        <dbReference type="EMBL" id="RMB99478.1"/>
    </source>
</evidence>
<feature type="domain" description="Peptidase A2" evidence="7">
    <location>
        <begin position="971"/>
        <end position="1046"/>
    </location>
</feature>
<dbReference type="GO" id="GO:0004523">
    <property type="term" value="F:RNA-DNA hybrid ribonuclease activity"/>
    <property type="evidence" value="ECO:0007669"/>
    <property type="project" value="InterPro"/>
</dbReference>
<dbReference type="GO" id="GO:0016032">
    <property type="term" value="P:viral process"/>
    <property type="evidence" value="ECO:0007669"/>
    <property type="project" value="InterPro"/>
</dbReference>
<dbReference type="InterPro" id="IPR033704">
    <property type="entry name" value="dUTPase_trimeric"/>
</dbReference>
<dbReference type="Gene3D" id="3.30.420.10">
    <property type="entry name" value="Ribonuclease H-like superfamily/Ribonuclease H"/>
    <property type="match status" value="1"/>
</dbReference>
<dbReference type="PANTHER" id="PTHR40389:SF3">
    <property type="entry name" value="IGE-BINDING PROTEIN"/>
    <property type="match status" value="1"/>
</dbReference>
<protein>
    <submittedName>
        <fullName evidence="9">Uncharacterized protein</fullName>
    </submittedName>
</protein>
<comment type="caution">
    <text evidence="9">The sequence shown here is derived from an EMBL/GenBank/DDBJ whole genome shotgun (WGS) entry which is preliminary data.</text>
</comment>
<evidence type="ECO:0000256" key="4">
    <source>
        <dbReference type="ARBA" id="ARBA00022801"/>
    </source>
</evidence>
<dbReference type="GO" id="GO:0003964">
    <property type="term" value="F:RNA-directed DNA polymerase activity"/>
    <property type="evidence" value="ECO:0007669"/>
    <property type="project" value="UniProtKB-KW"/>
</dbReference>